<feature type="domain" description="XPG N-terminal" evidence="19">
    <location>
        <begin position="41"/>
        <end position="148"/>
    </location>
</feature>
<dbReference type="SUPFAM" id="SSF88723">
    <property type="entry name" value="PIN domain-like"/>
    <property type="match status" value="1"/>
</dbReference>
<dbReference type="GO" id="GO:0005730">
    <property type="term" value="C:nucleolus"/>
    <property type="evidence" value="ECO:0007669"/>
    <property type="project" value="UniProtKB-SubCell"/>
</dbReference>
<accession>A0A9Q0KFI9</accession>
<dbReference type="InterPro" id="IPR029060">
    <property type="entry name" value="PIN-like_dom_sf"/>
</dbReference>
<dbReference type="SMART" id="SM00279">
    <property type="entry name" value="HhH2"/>
    <property type="match status" value="1"/>
</dbReference>
<evidence type="ECO:0000256" key="6">
    <source>
        <dbReference type="ARBA" id="ARBA00022763"/>
    </source>
</evidence>
<evidence type="ECO:0000256" key="5">
    <source>
        <dbReference type="ARBA" id="ARBA00022759"/>
    </source>
</evidence>
<evidence type="ECO:0000256" key="12">
    <source>
        <dbReference type="ARBA" id="ARBA00023242"/>
    </source>
</evidence>
<dbReference type="InterPro" id="IPR008918">
    <property type="entry name" value="HhH2"/>
</dbReference>
<dbReference type="GO" id="GO:0000287">
    <property type="term" value="F:magnesium ion binding"/>
    <property type="evidence" value="ECO:0007669"/>
    <property type="project" value="UniProtKB-UniRule"/>
</dbReference>
<dbReference type="PROSITE" id="PS00841">
    <property type="entry name" value="XPG_1"/>
    <property type="match status" value="1"/>
</dbReference>
<dbReference type="Proteomes" id="UP001141806">
    <property type="component" value="Unassembled WGS sequence"/>
</dbReference>
<keyword evidence="12 15" id="KW-0539">Nucleus</keyword>
<dbReference type="GO" id="GO:0008409">
    <property type="term" value="F:5'-3' exonuclease activity"/>
    <property type="evidence" value="ECO:0007669"/>
    <property type="project" value="UniProtKB-UniRule"/>
</dbReference>
<keyword evidence="7 15" id="KW-0378">Hydrolase</keyword>
<evidence type="ECO:0000256" key="13">
    <source>
        <dbReference type="ARBA" id="ARBA00034726"/>
    </source>
</evidence>
<dbReference type="GO" id="GO:0006284">
    <property type="term" value="P:base-excision repair"/>
    <property type="evidence" value="ECO:0007669"/>
    <property type="project" value="UniProtKB-UniRule"/>
</dbReference>
<dbReference type="Gene3D" id="1.10.150.20">
    <property type="entry name" value="5' to 3' exonuclease, C-terminal subdomain"/>
    <property type="match status" value="1"/>
</dbReference>
<keyword evidence="9 15" id="KW-0460">Magnesium</keyword>
<comment type="caution">
    <text evidence="20">The sequence shown here is derived from an EMBL/GenBank/DDBJ whole genome shotgun (WGS) entry which is preliminary data.</text>
</comment>
<dbReference type="PANTHER" id="PTHR11081:SF9">
    <property type="entry name" value="FLAP ENDONUCLEASE 1"/>
    <property type="match status" value="1"/>
</dbReference>
<evidence type="ECO:0000256" key="4">
    <source>
        <dbReference type="ARBA" id="ARBA00022723"/>
    </source>
</evidence>
<evidence type="ECO:0000256" key="14">
    <source>
        <dbReference type="ARBA" id="ARBA00056033"/>
    </source>
</evidence>
<dbReference type="FunFam" id="3.40.50.1010:FF:000015">
    <property type="entry name" value="Flap endonuclease 1"/>
    <property type="match status" value="1"/>
</dbReference>
<dbReference type="PANTHER" id="PTHR11081">
    <property type="entry name" value="FLAP ENDONUCLEASE FAMILY MEMBER"/>
    <property type="match status" value="1"/>
</dbReference>
<keyword evidence="11 15" id="KW-0234">DNA repair</keyword>
<dbReference type="Pfam" id="PF00752">
    <property type="entry name" value="XPG_N"/>
    <property type="match status" value="1"/>
</dbReference>
<evidence type="ECO:0000313" key="20">
    <source>
        <dbReference type="EMBL" id="KAJ4969369.1"/>
    </source>
</evidence>
<feature type="domain" description="5'-3' exonuclease" evidence="17">
    <location>
        <begin position="69"/>
        <end position="339"/>
    </location>
</feature>
<keyword evidence="6 15" id="KW-0227">DNA damage</keyword>
<comment type="subcellular location">
    <subcellularLocation>
        <location evidence="15">Nucleus</location>
        <location evidence="15">Nucleolus</location>
    </subcellularLocation>
    <subcellularLocation>
        <location evidence="15">Nucleus</location>
        <location evidence="15">Nucleoplasm</location>
    </subcellularLocation>
    <subcellularLocation>
        <location evidence="15">Mitochondrion</location>
    </subcellularLocation>
    <text evidence="15">Resides mostly in the nucleoli and relocalizes to the nucleoplasm upon DNA damage.</text>
</comment>
<evidence type="ECO:0000256" key="16">
    <source>
        <dbReference type="SAM" id="MobiDB-lite"/>
    </source>
</evidence>
<dbReference type="GO" id="GO:0005739">
    <property type="term" value="C:mitochondrion"/>
    <property type="evidence" value="ECO:0007669"/>
    <property type="project" value="UniProtKB-SubCell"/>
</dbReference>
<dbReference type="GO" id="GO:0003677">
    <property type="term" value="F:DNA binding"/>
    <property type="evidence" value="ECO:0007669"/>
    <property type="project" value="UniProtKB-UniRule"/>
</dbReference>
<evidence type="ECO:0000256" key="3">
    <source>
        <dbReference type="ARBA" id="ARBA00022722"/>
    </source>
</evidence>
<keyword evidence="4 15" id="KW-0479">Metal-binding</keyword>
<keyword evidence="10 15" id="KW-0496">Mitochondrion</keyword>
<dbReference type="SUPFAM" id="SSF47807">
    <property type="entry name" value="5' to 3' exonuclease, C-terminal subdomain"/>
    <property type="match status" value="1"/>
</dbReference>
<dbReference type="GO" id="GO:0017108">
    <property type="term" value="F:5'-flap endonuclease activity"/>
    <property type="evidence" value="ECO:0007669"/>
    <property type="project" value="UniProtKB-UniRule"/>
</dbReference>
<reference evidence="20" key="1">
    <citation type="journal article" date="2023" name="Plant J.">
        <title>The genome of the king protea, Protea cynaroides.</title>
        <authorList>
            <person name="Chang J."/>
            <person name="Duong T.A."/>
            <person name="Schoeman C."/>
            <person name="Ma X."/>
            <person name="Roodt D."/>
            <person name="Barker N."/>
            <person name="Li Z."/>
            <person name="Van de Peer Y."/>
            <person name="Mizrachi E."/>
        </authorList>
    </citation>
    <scope>NUCLEOTIDE SEQUENCE</scope>
    <source>
        <tissue evidence="20">Young leaves</tissue>
    </source>
</reference>
<evidence type="ECO:0000259" key="19">
    <source>
        <dbReference type="SMART" id="SM00485"/>
    </source>
</evidence>
<dbReference type="HAMAP" id="MF_00614">
    <property type="entry name" value="Fen"/>
    <property type="match status" value="1"/>
</dbReference>
<keyword evidence="1 15" id="KW-0597">Phosphoprotein</keyword>
<dbReference type="PROSITE" id="PS00842">
    <property type="entry name" value="XPG_2"/>
    <property type="match status" value="1"/>
</dbReference>
<proteinExistence type="inferred from homology"/>
<keyword evidence="21" id="KW-1185">Reference proteome</keyword>
<evidence type="ECO:0000259" key="18">
    <source>
        <dbReference type="SMART" id="SM00484"/>
    </source>
</evidence>
<dbReference type="InterPro" id="IPR023426">
    <property type="entry name" value="Flap_endonuc"/>
</dbReference>
<organism evidence="20 21">
    <name type="scientific">Protea cynaroides</name>
    <dbReference type="NCBI Taxonomy" id="273540"/>
    <lineage>
        <taxon>Eukaryota</taxon>
        <taxon>Viridiplantae</taxon>
        <taxon>Streptophyta</taxon>
        <taxon>Embryophyta</taxon>
        <taxon>Tracheophyta</taxon>
        <taxon>Spermatophyta</taxon>
        <taxon>Magnoliopsida</taxon>
        <taxon>Proteales</taxon>
        <taxon>Proteaceae</taxon>
        <taxon>Protea</taxon>
    </lineage>
</organism>
<dbReference type="FunFam" id="1.10.150.20:FF:000009">
    <property type="entry name" value="Flap endonuclease 1"/>
    <property type="match status" value="1"/>
</dbReference>
<protein>
    <recommendedName>
        <fullName evidence="15">Flap endonuclease 1</fullName>
        <shortName evidence="15">FEN-1</shortName>
        <ecNumber evidence="15">3.1.-.-</ecNumber>
    </recommendedName>
    <alternativeName>
        <fullName evidence="15">Flap structure-specific endonuclease 1</fullName>
    </alternativeName>
</protein>
<dbReference type="OrthoDB" id="1937206at2759"/>
<dbReference type="InterPro" id="IPR006086">
    <property type="entry name" value="XPG-I_dom"/>
</dbReference>
<dbReference type="Pfam" id="PF00867">
    <property type="entry name" value="XPG_I"/>
    <property type="match status" value="1"/>
</dbReference>
<dbReference type="InterPro" id="IPR006085">
    <property type="entry name" value="XPG_DNA_repair_N"/>
</dbReference>
<dbReference type="InterPro" id="IPR036279">
    <property type="entry name" value="5-3_exonuclease_C_sf"/>
</dbReference>
<evidence type="ECO:0000256" key="15">
    <source>
        <dbReference type="HAMAP-Rule" id="MF_03140"/>
    </source>
</evidence>
<dbReference type="CDD" id="cd09907">
    <property type="entry name" value="H3TH_FEN1-Euk"/>
    <property type="match status" value="1"/>
</dbReference>
<keyword evidence="5 15" id="KW-0255">Endonuclease</keyword>
<evidence type="ECO:0000256" key="1">
    <source>
        <dbReference type="ARBA" id="ARBA00022553"/>
    </source>
</evidence>
<evidence type="ECO:0000256" key="2">
    <source>
        <dbReference type="ARBA" id="ARBA00022705"/>
    </source>
</evidence>
<dbReference type="InterPro" id="IPR002421">
    <property type="entry name" value="5-3_exonuclease"/>
</dbReference>
<dbReference type="InterPro" id="IPR019974">
    <property type="entry name" value="XPG_CS"/>
</dbReference>
<dbReference type="SMART" id="SM00484">
    <property type="entry name" value="XPGI"/>
    <property type="match status" value="1"/>
</dbReference>
<dbReference type="SMART" id="SM00475">
    <property type="entry name" value="53EXOc"/>
    <property type="match status" value="1"/>
</dbReference>
<dbReference type="GO" id="GO:0005654">
    <property type="term" value="C:nucleoplasm"/>
    <property type="evidence" value="ECO:0007669"/>
    <property type="project" value="UniProtKB-SubCell"/>
</dbReference>
<dbReference type="AlphaFoldDB" id="A0A9Q0KFI9"/>
<keyword evidence="8 15" id="KW-0269">Exonuclease</keyword>
<sequence>MSIDISRRFVKERRREELQEERNSALTTPASPVSVKQPIPMGIKGLTKLLADNAPKCMKEQKFESYFGRKIAIDASMSIYQFLIVVGRSGTEMLTNEAGEVTSHLQGMFSRTIRLLEAGLKPVYVFDGKPPDLKKQELAKRFSKRADATEDLAAAIEAGEKEDIEKFSKRTVKVTKQHNEDCKKLLGLMGVPVIEAPSEAEAECAVLCKNGKVYAVASEDMDSLTFGAPRFLRHLMDPSSRKIPVMEFEVSKILQELNLTMDQFIDLCILCGCDYCDSIRGIGGQTALKLIHQFGSIENILENINKERYQIPEDWPYQEARRLFKEPAVSANHEQLEIKWTSPDEEGLITFLVNENGFNLDRVIKAIEKIKAAKNKSAQGRLESFFKPVVSTSLPIKRKETLEKASRETVNKKSKANDRSPAQLLELAFRLSTFSYVSEHFVRLSFLKGRGY</sequence>
<feature type="domain" description="XPG-I" evidence="18">
    <location>
        <begin position="187"/>
        <end position="259"/>
    </location>
</feature>
<feature type="region of interest" description="Disordered" evidence="16">
    <location>
        <begin position="13"/>
        <end position="32"/>
    </location>
</feature>
<dbReference type="EMBL" id="JAMYWD010000006">
    <property type="protein sequence ID" value="KAJ4969369.1"/>
    <property type="molecule type" value="Genomic_DNA"/>
</dbReference>
<keyword evidence="3 15" id="KW-0540">Nuclease</keyword>
<comment type="similarity">
    <text evidence="13 15">Belongs to the XPG/RAD2 endonuclease family. FEN1 subfamily.</text>
</comment>
<dbReference type="GO" id="GO:0043137">
    <property type="term" value="P:DNA replication, removal of RNA primer"/>
    <property type="evidence" value="ECO:0007669"/>
    <property type="project" value="UniProtKB-UniRule"/>
</dbReference>
<keyword evidence="2 15" id="KW-0235">DNA replication</keyword>
<evidence type="ECO:0000259" key="17">
    <source>
        <dbReference type="SMART" id="SM00475"/>
    </source>
</evidence>
<dbReference type="PRINTS" id="PR00853">
    <property type="entry name" value="XPGRADSUPER"/>
</dbReference>
<dbReference type="InterPro" id="IPR006084">
    <property type="entry name" value="XPG/Rad2"/>
</dbReference>
<evidence type="ECO:0000256" key="7">
    <source>
        <dbReference type="ARBA" id="ARBA00022801"/>
    </source>
</evidence>
<comment type="function">
    <text evidence="14">Structure-specific nuclease with 5'-flap endonuclease and 5'-3' exonuclease activities involved in DNA replication and repair. During DNA replication, cleaves the 5'-overhanging flap structure that is generated by displacement synthesis when DNA polymerase encounters the 5'-end of a downstream Okazaki fragment. It enters the flap from the 5'-end and then tracks to cleave the flap base, leaving a nick for ligation. Also involved in the long patch base excision repair (LP-BER) pathway, by cleaving within the apurinic/apyrimidinic (AP) site-terminated flap. Acts as a genome stabilization factor that prevents flaps from equilibrating into structures that lead to duplications and deletions. Also possesses 5'-3' exonuclease activity on nicked or gapped double-stranded DNA, and exhibits RNase H activity. Also involved in replication and repair of rDNA and in repairing mitochondrial DNA. May be required for cell proliferation.</text>
</comment>
<dbReference type="EC" id="3.1.-.-" evidence="15"/>
<comment type="cofactor">
    <cofactor evidence="15">
        <name>Mg(2+)</name>
        <dbReference type="ChEBI" id="CHEBI:18420"/>
    </cofactor>
    <text evidence="15">Binds 2 magnesium ions per subunit. They probably participate in the reaction catalyzed by the enzyme. May bind an additional third magnesium ion after substrate binding.</text>
</comment>
<evidence type="ECO:0000256" key="9">
    <source>
        <dbReference type="ARBA" id="ARBA00022842"/>
    </source>
</evidence>
<evidence type="ECO:0000256" key="11">
    <source>
        <dbReference type="ARBA" id="ARBA00023204"/>
    </source>
</evidence>
<evidence type="ECO:0000313" key="21">
    <source>
        <dbReference type="Proteomes" id="UP001141806"/>
    </source>
</evidence>
<feature type="compositionally biased region" description="Basic and acidic residues" evidence="16">
    <location>
        <begin position="13"/>
        <end position="23"/>
    </location>
</feature>
<dbReference type="Gene3D" id="3.40.50.1010">
    <property type="entry name" value="5'-nuclease"/>
    <property type="match status" value="1"/>
</dbReference>
<name>A0A9Q0KFI9_9MAGN</name>
<dbReference type="SMART" id="SM00485">
    <property type="entry name" value="XPGN"/>
    <property type="match status" value="1"/>
</dbReference>
<evidence type="ECO:0000256" key="10">
    <source>
        <dbReference type="ARBA" id="ARBA00023128"/>
    </source>
</evidence>
<evidence type="ECO:0000256" key="8">
    <source>
        <dbReference type="ARBA" id="ARBA00022839"/>
    </source>
</evidence>
<dbReference type="CDD" id="cd09867">
    <property type="entry name" value="PIN_FEN1"/>
    <property type="match status" value="1"/>
</dbReference>
<gene>
    <name evidence="20" type="ORF">NE237_016070</name>
</gene>